<keyword evidence="1" id="KW-1133">Transmembrane helix</keyword>
<evidence type="ECO:0000256" key="1">
    <source>
        <dbReference type="SAM" id="Phobius"/>
    </source>
</evidence>
<keyword evidence="1" id="KW-0812">Transmembrane</keyword>
<dbReference type="Proteomes" id="UP000680038">
    <property type="component" value="Unassembled WGS sequence"/>
</dbReference>
<organism evidence="2 3">
    <name type="scientific">Dyadobacter helix</name>
    <dbReference type="NCBI Taxonomy" id="2822344"/>
    <lineage>
        <taxon>Bacteria</taxon>
        <taxon>Pseudomonadati</taxon>
        <taxon>Bacteroidota</taxon>
        <taxon>Cytophagia</taxon>
        <taxon>Cytophagales</taxon>
        <taxon>Spirosomataceae</taxon>
        <taxon>Dyadobacter</taxon>
    </lineage>
</organism>
<keyword evidence="1" id="KW-0472">Membrane</keyword>
<dbReference type="EMBL" id="CAJRAF010000002">
    <property type="protein sequence ID" value="CAG5002004.1"/>
    <property type="molecule type" value="Genomic_DNA"/>
</dbReference>
<accession>A0A916JC90</accession>
<evidence type="ECO:0000313" key="3">
    <source>
        <dbReference type="Proteomes" id="UP000680038"/>
    </source>
</evidence>
<dbReference type="RefSeq" id="WP_215239354.1">
    <property type="nucleotide sequence ID" value="NZ_CAJRAF010000002.1"/>
</dbReference>
<sequence length="133" mass="15463">MFTKWWLEALSQQDRTVALILALAIGISTVSGVSVFLYKKSEEKDEKGYIRLEVVQRKQDSLNAVHNREMAECNLEKLTIKDELYKIYLNDLKEQRDKYQALDNQLSPIVKKSTTDALRNSKNLKQLKEEVTQ</sequence>
<comment type="caution">
    <text evidence="2">The sequence shown here is derived from an EMBL/GenBank/DDBJ whole genome shotgun (WGS) entry which is preliminary data.</text>
</comment>
<reference evidence="2" key="1">
    <citation type="submission" date="2021-04" db="EMBL/GenBank/DDBJ databases">
        <authorList>
            <person name="Rodrigo-Torres L."/>
            <person name="Arahal R. D."/>
            <person name="Lucena T."/>
        </authorList>
    </citation>
    <scope>NUCLEOTIDE SEQUENCE</scope>
    <source>
        <strain evidence="2">CECT 9275</strain>
    </source>
</reference>
<dbReference type="AlphaFoldDB" id="A0A916JC90"/>
<name>A0A916JC90_9BACT</name>
<protein>
    <submittedName>
        <fullName evidence="2">Uncharacterized protein</fullName>
    </submittedName>
</protein>
<gene>
    <name evidence="2" type="ORF">DYBT9275_02784</name>
</gene>
<proteinExistence type="predicted"/>
<feature type="transmembrane region" description="Helical" evidence="1">
    <location>
        <begin position="16"/>
        <end position="38"/>
    </location>
</feature>
<keyword evidence="3" id="KW-1185">Reference proteome</keyword>
<evidence type="ECO:0000313" key="2">
    <source>
        <dbReference type="EMBL" id="CAG5002004.1"/>
    </source>
</evidence>